<dbReference type="PROSITE" id="PS51455">
    <property type="entry name" value="PIPK"/>
    <property type="match status" value="1"/>
</dbReference>
<name>A0A6U6GVF1_9DINO</name>
<dbReference type="GO" id="GO:0005524">
    <property type="term" value="F:ATP binding"/>
    <property type="evidence" value="ECO:0007669"/>
    <property type="project" value="UniProtKB-UniRule"/>
</dbReference>
<dbReference type="GO" id="GO:0046854">
    <property type="term" value="P:phosphatidylinositol phosphate biosynthetic process"/>
    <property type="evidence" value="ECO:0007669"/>
    <property type="project" value="TreeGrafter"/>
</dbReference>
<dbReference type="InterPro" id="IPR027484">
    <property type="entry name" value="PInositol-4-P-5-kinase_N"/>
</dbReference>
<dbReference type="SMART" id="SM00330">
    <property type="entry name" value="PIPKc"/>
    <property type="match status" value="1"/>
</dbReference>
<dbReference type="InterPro" id="IPR023610">
    <property type="entry name" value="PInositol-4/5-P-5/4-kinase"/>
</dbReference>
<dbReference type="InterPro" id="IPR002498">
    <property type="entry name" value="PInositol-4-P-4/5-kinase_core"/>
</dbReference>
<dbReference type="SUPFAM" id="SSF56104">
    <property type="entry name" value="SAICAR synthase-like"/>
    <property type="match status" value="1"/>
</dbReference>
<dbReference type="GO" id="GO:0005886">
    <property type="term" value="C:plasma membrane"/>
    <property type="evidence" value="ECO:0007669"/>
    <property type="project" value="TreeGrafter"/>
</dbReference>
<dbReference type="GO" id="GO:0016308">
    <property type="term" value="F:1-phosphatidylinositol-4-phosphate 5-kinase activity"/>
    <property type="evidence" value="ECO:0007669"/>
    <property type="project" value="TreeGrafter"/>
</dbReference>
<evidence type="ECO:0000256" key="1">
    <source>
        <dbReference type="PROSITE-ProRule" id="PRU00781"/>
    </source>
</evidence>
<keyword evidence="1" id="KW-0067">ATP-binding</keyword>
<keyword evidence="1" id="KW-0418">Kinase</keyword>
<dbReference type="InterPro" id="IPR027483">
    <property type="entry name" value="PInositol-4-P-4/5-kinase_C_sf"/>
</dbReference>
<dbReference type="AlphaFoldDB" id="A0A6U6GVF1"/>
<organism evidence="3">
    <name type="scientific">Zooxanthella nutricula</name>
    <dbReference type="NCBI Taxonomy" id="1333877"/>
    <lineage>
        <taxon>Eukaryota</taxon>
        <taxon>Sar</taxon>
        <taxon>Alveolata</taxon>
        <taxon>Dinophyceae</taxon>
        <taxon>Peridiniales</taxon>
        <taxon>Peridiniales incertae sedis</taxon>
        <taxon>Zooxanthella</taxon>
    </lineage>
</organism>
<sequence length="370" mass="41673">MGFGEILVAGQKVDVCNGDSWQRIRHRDDVSDDFLADPASIGAFKSGGGKGGDLMAFSKCGQYIIKELNKGDHEALLSVTESYVQRVLSGKSLLVTLYLHYLELGSGRFFMVMRNLLRHPGPYIGLYDLKGCADDKTLERHGRKIKVVNKRVWHVHMWCGDCAWSPDRVVYHAGKVAARELSITVTDKQRNAIMERLRSDTAWLAQQNLMDYSLLLAMRKMSREEFDRDPTATWARRGGPSELRQPLLHVGEGDEAMLVYIGIIDFLQKWTTGKQIAMCLKVLERNKATIPPHPYAERFFDHFSRNIQGGAQPLDALAQDAAASRPSEKMMNFYSCVSFEDEALKLGVETPKASRSSTQWWSCFSGICGR</sequence>
<gene>
    <name evidence="3" type="ORF">BRAN1462_LOCUS3683</name>
</gene>
<dbReference type="Gene3D" id="3.30.810.10">
    <property type="entry name" value="2-Layer Sandwich"/>
    <property type="match status" value="1"/>
</dbReference>
<keyword evidence="1" id="KW-0547">Nucleotide-binding</keyword>
<protein>
    <recommendedName>
        <fullName evidence="2">PIPK domain-containing protein</fullName>
    </recommendedName>
</protein>
<reference evidence="3" key="1">
    <citation type="submission" date="2021-01" db="EMBL/GenBank/DDBJ databases">
        <authorList>
            <person name="Corre E."/>
            <person name="Pelletier E."/>
            <person name="Niang G."/>
            <person name="Scheremetjew M."/>
            <person name="Finn R."/>
            <person name="Kale V."/>
            <person name="Holt S."/>
            <person name="Cochrane G."/>
            <person name="Meng A."/>
            <person name="Brown T."/>
            <person name="Cohen L."/>
        </authorList>
    </citation>
    <scope>NUCLEOTIDE SEQUENCE</scope>
    <source>
        <strain evidence="3">RCC3387</strain>
    </source>
</reference>
<evidence type="ECO:0000313" key="3">
    <source>
        <dbReference type="EMBL" id="CAD9497517.1"/>
    </source>
</evidence>
<dbReference type="PANTHER" id="PTHR23086:SF8">
    <property type="entry name" value="PHOSPHATIDYLINOSITOL 5-PHOSPHATE 4-KINASE, ISOFORM A"/>
    <property type="match status" value="1"/>
</dbReference>
<proteinExistence type="predicted"/>
<dbReference type="EMBL" id="HBGW01005601">
    <property type="protein sequence ID" value="CAD9497517.1"/>
    <property type="molecule type" value="Transcribed_RNA"/>
</dbReference>
<evidence type="ECO:0000259" key="2">
    <source>
        <dbReference type="PROSITE" id="PS51455"/>
    </source>
</evidence>
<dbReference type="Pfam" id="PF01504">
    <property type="entry name" value="PIP5K"/>
    <property type="match status" value="1"/>
</dbReference>
<keyword evidence="1" id="KW-0808">Transferase</keyword>
<dbReference type="Gene3D" id="3.30.800.10">
    <property type="entry name" value="Phosphatidylinositol Phosphate Kinase II Beta"/>
    <property type="match status" value="1"/>
</dbReference>
<feature type="domain" description="PIPK" evidence="2">
    <location>
        <begin position="1"/>
        <end position="307"/>
    </location>
</feature>
<accession>A0A6U6GVF1</accession>
<dbReference type="PANTHER" id="PTHR23086">
    <property type="entry name" value="PHOSPHATIDYLINOSITOL-4-PHOSPHATE 5-KINASE"/>
    <property type="match status" value="1"/>
</dbReference>